<protein>
    <submittedName>
        <fullName evidence="6">HlyD family secretion protein</fullName>
    </submittedName>
</protein>
<dbReference type="Proteomes" id="UP000579281">
    <property type="component" value="Unassembled WGS sequence"/>
</dbReference>
<dbReference type="Gene3D" id="1.10.287.470">
    <property type="entry name" value="Helix hairpin bin"/>
    <property type="match status" value="1"/>
</dbReference>
<dbReference type="PANTHER" id="PTHR32347">
    <property type="entry name" value="EFFLUX SYSTEM COMPONENT YKNX-RELATED"/>
    <property type="match status" value="1"/>
</dbReference>
<keyword evidence="4" id="KW-0472">Membrane</keyword>
<dbReference type="InterPro" id="IPR011053">
    <property type="entry name" value="Single_hybrid_motif"/>
</dbReference>
<evidence type="ECO:0000259" key="5">
    <source>
        <dbReference type="Pfam" id="PF25989"/>
    </source>
</evidence>
<dbReference type="EMBL" id="JACHEN010000001">
    <property type="protein sequence ID" value="MBB6214009.1"/>
    <property type="molecule type" value="Genomic_DNA"/>
</dbReference>
<dbReference type="GO" id="GO:0042597">
    <property type="term" value="C:periplasmic space"/>
    <property type="evidence" value="ECO:0007669"/>
    <property type="project" value="UniProtKB-SubCell"/>
</dbReference>
<keyword evidence="4" id="KW-0812">Transmembrane</keyword>
<proteinExistence type="predicted"/>
<evidence type="ECO:0000256" key="3">
    <source>
        <dbReference type="SAM" id="Coils"/>
    </source>
</evidence>
<evidence type="ECO:0000256" key="2">
    <source>
        <dbReference type="ARBA" id="ARBA00023054"/>
    </source>
</evidence>
<dbReference type="RefSeq" id="WP_184307036.1">
    <property type="nucleotide sequence ID" value="NZ_JACHEN010000001.1"/>
</dbReference>
<dbReference type="InterPro" id="IPR050465">
    <property type="entry name" value="UPF0194_transport"/>
</dbReference>
<feature type="coiled-coil region" evidence="3">
    <location>
        <begin position="122"/>
        <end position="213"/>
    </location>
</feature>
<feature type="transmembrane region" description="Helical" evidence="4">
    <location>
        <begin position="7"/>
        <end position="23"/>
    </location>
</feature>
<dbReference type="Gene3D" id="2.40.420.20">
    <property type="match status" value="1"/>
</dbReference>
<keyword evidence="2 3" id="KW-0175">Coiled coil</keyword>
<reference evidence="6 7" key="1">
    <citation type="submission" date="2020-08" db="EMBL/GenBank/DDBJ databases">
        <title>Genomic Encyclopedia of Type Strains, Phase IV (KMG-IV): sequencing the most valuable type-strain genomes for metagenomic binning, comparative biology and taxonomic classification.</title>
        <authorList>
            <person name="Goeker M."/>
        </authorList>
    </citation>
    <scope>NUCLEOTIDE SEQUENCE [LARGE SCALE GENOMIC DNA]</scope>
    <source>
        <strain evidence="6 7">DSM 103526</strain>
    </source>
</reference>
<dbReference type="Gene3D" id="2.40.30.170">
    <property type="match status" value="1"/>
</dbReference>
<dbReference type="Gene3D" id="2.40.50.100">
    <property type="match status" value="1"/>
</dbReference>
<sequence>MKKKIKWIVLAVIGIIGIAYFAAGRNQTLEVETFRVETGKLEKFIEEVGTVKMEQQTTIYASETGKVVELMVSVGDMVKAGDVLAKLDEKEMAIQLAGLQAEKDAALAQYQDALRPSDGEVIKKAQLAVKTAEINFEEAKRTAENNKKLYEAGAISHEAYKGAAAKLELETAALESARSDLEIAQKGISTQQKKEFEARINQVQAQIDLQNQKKTNFVIKATQDGMIMSKEIQNGTYIQPGMAVFEIGNNKNVYIESDVLMSEIGDVQEGGTVVIWNDDLGIGEVKGTVRKIHPKAFSKISDLGIEQKRVKVEIDLPQMELKLKPDYDMDIRIITQTKPNVLWIPENAIFEYQGTDHVFVNKDGVASLKKIEKGMDSEERVEVIKGLQVGEEVIISPDETLKEGVKIKKKDQTEKAQ</sequence>
<evidence type="ECO:0000256" key="4">
    <source>
        <dbReference type="SAM" id="Phobius"/>
    </source>
</evidence>
<dbReference type="PANTHER" id="PTHR32347:SF29">
    <property type="entry name" value="UPF0194 MEMBRANE PROTEIN YBHG"/>
    <property type="match status" value="1"/>
</dbReference>
<comment type="caution">
    <text evidence="6">The sequence shown here is derived from an EMBL/GenBank/DDBJ whole genome shotgun (WGS) entry which is preliminary data.</text>
</comment>
<keyword evidence="7" id="KW-1185">Reference proteome</keyword>
<comment type="subcellular location">
    <subcellularLocation>
        <location evidence="1">Cell envelope</location>
    </subcellularLocation>
</comment>
<dbReference type="AlphaFoldDB" id="A0A841KV16"/>
<name>A0A841KV16_9FIRM</name>
<dbReference type="InterPro" id="IPR058637">
    <property type="entry name" value="YknX-like_C"/>
</dbReference>
<evidence type="ECO:0000313" key="7">
    <source>
        <dbReference type="Proteomes" id="UP000579281"/>
    </source>
</evidence>
<accession>A0A841KV16</accession>
<evidence type="ECO:0000256" key="1">
    <source>
        <dbReference type="ARBA" id="ARBA00004196"/>
    </source>
</evidence>
<gene>
    <name evidence="6" type="ORF">HNQ80_000078</name>
</gene>
<dbReference type="Pfam" id="PF25989">
    <property type="entry name" value="YknX_C"/>
    <property type="match status" value="1"/>
</dbReference>
<feature type="domain" description="YknX-like C-terminal permuted SH3-like" evidence="5">
    <location>
        <begin position="342"/>
        <end position="408"/>
    </location>
</feature>
<organism evidence="6 7">
    <name type="scientific">Anaerosolibacter carboniphilus</name>
    <dbReference type="NCBI Taxonomy" id="1417629"/>
    <lineage>
        <taxon>Bacteria</taxon>
        <taxon>Bacillati</taxon>
        <taxon>Bacillota</taxon>
        <taxon>Clostridia</taxon>
        <taxon>Peptostreptococcales</taxon>
        <taxon>Thermotaleaceae</taxon>
        <taxon>Anaerosolibacter</taxon>
    </lineage>
</organism>
<evidence type="ECO:0000313" key="6">
    <source>
        <dbReference type="EMBL" id="MBB6214009.1"/>
    </source>
</evidence>
<keyword evidence="4" id="KW-1133">Transmembrane helix</keyword>
<dbReference type="SUPFAM" id="SSF51230">
    <property type="entry name" value="Single hybrid motif"/>
    <property type="match status" value="1"/>
</dbReference>